<feature type="transmembrane region" description="Helical" evidence="7">
    <location>
        <begin position="122"/>
        <end position="144"/>
    </location>
</feature>
<evidence type="ECO:0000256" key="3">
    <source>
        <dbReference type="ARBA" id="ARBA00022989"/>
    </source>
</evidence>
<dbReference type="PANTHER" id="PTHR33048:SF151">
    <property type="entry name" value="INTEGRAL MEMBRANE PROTEIN"/>
    <property type="match status" value="1"/>
</dbReference>
<keyword evidence="3 7" id="KW-1133">Transmembrane helix</keyword>
<gene>
    <name evidence="9" type="ORF">PAC_12643</name>
</gene>
<feature type="transmembrane region" description="Helical" evidence="7">
    <location>
        <begin position="164"/>
        <end position="184"/>
    </location>
</feature>
<sequence length="382" mass="42566">MAKPDNLQPWTIATVVSMTILALTTVALRLLSRYDRKQSLWWDDWMILWSMAWNLIVVGFIFGMLEFGMGIHADAVPVTDIVMMAKFLLVAEILYAWNLVWTKLSLLMMYYRIFRFPYFKRFAFGIGSFVIAWGICITFLFIFICVPVQKLWYPQLPGHCINQVGTWVANATSTIVTDLATLILPIPQVWKLQLRNSQKMALTFAFGLGFFVVFASAYRFTILFSYSALDPSYTLAPTVGWTSIEMSAGITSACLPTIGPGLQFIANKLGMKGSMFGLFTRTGSTQQSRNGTTNMSIGAADIGTKSGSAQAQEHVKRSSQGPFYRLPENGQPPADSNLRPEHGYKYTVTSLPGTNGESDSLSGDEIPLHSISVRKDFKQDVS</sequence>
<dbReference type="AlphaFoldDB" id="A0A1L7XCM4"/>
<protein>
    <submittedName>
        <fullName evidence="9">Related to integral membrane protein</fullName>
    </submittedName>
</protein>
<name>A0A1L7XCM4_9HELO</name>
<evidence type="ECO:0000256" key="5">
    <source>
        <dbReference type="ARBA" id="ARBA00038359"/>
    </source>
</evidence>
<evidence type="ECO:0000256" key="4">
    <source>
        <dbReference type="ARBA" id="ARBA00023136"/>
    </source>
</evidence>
<dbReference type="GO" id="GO:0016020">
    <property type="term" value="C:membrane"/>
    <property type="evidence" value="ECO:0007669"/>
    <property type="project" value="UniProtKB-SubCell"/>
</dbReference>
<keyword evidence="4 7" id="KW-0472">Membrane</keyword>
<dbReference type="OrthoDB" id="10017208at2759"/>
<evidence type="ECO:0000313" key="9">
    <source>
        <dbReference type="EMBL" id="CZR62746.1"/>
    </source>
</evidence>
<keyword evidence="10" id="KW-1185">Reference proteome</keyword>
<feature type="domain" description="Rhodopsin" evidence="8">
    <location>
        <begin position="28"/>
        <end position="260"/>
    </location>
</feature>
<evidence type="ECO:0000256" key="6">
    <source>
        <dbReference type="SAM" id="MobiDB-lite"/>
    </source>
</evidence>
<evidence type="ECO:0000256" key="7">
    <source>
        <dbReference type="SAM" id="Phobius"/>
    </source>
</evidence>
<feature type="transmembrane region" description="Helical" evidence="7">
    <location>
        <begin position="204"/>
        <end position="226"/>
    </location>
</feature>
<dbReference type="Pfam" id="PF20684">
    <property type="entry name" value="Fung_rhodopsin"/>
    <property type="match status" value="1"/>
</dbReference>
<dbReference type="STRING" id="576137.A0A1L7XCM4"/>
<evidence type="ECO:0000313" key="10">
    <source>
        <dbReference type="Proteomes" id="UP000184330"/>
    </source>
</evidence>
<feature type="transmembrane region" description="Helical" evidence="7">
    <location>
        <begin position="12"/>
        <end position="31"/>
    </location>
</feature>
<feature type="compositionally biased region" description="Polar residues" evidence="6">
    <location>
        <begin position="347"/>
        <end position="361"/>
    </location>
</feature>
<reference evidence="9 10" key="1">
    <citation type="submission" date="2016-03" db="EMBL/GenBank/DDBJ databases">
        <authorList>
            <person name="Ploux O."/>
        </authorList>
    </citation>
    <scope>NUCLEOTIDE SEQUENCE [LARGE SCALE GENOMIC DNA]</scope>
    <source>
        <strain evidence="9 10">UAMH 11012</strain>
    </source>
</reference>
<dbReference type="InterPro" id="IPR049326">
    <property type="entry name" value="Rhodopsin_dom_fungi"/>
</dbReference>
<comment type="subcellular location">
    <subcellularLocation>
        <location evidence="1">Membrane</location>
        <topology evidence="1">Multi-pass membrane protein</topology>
    </subcellularLocation>
</comment>
<feature type="transmembrane region" description="Helical" evidence="7">
    <location>
        <begin position="83"/>
        <end position="101"/>
    </location>
</feature>
<evidence type="ECO:0000256" key="2">
    <source>
        <dbReference type="ARBA" id="ARBA00022692"/>
    </source>
</evidence>
<feature type="transmembrane region" description="Helical" evidence="7">
    <location>
        <begin position="246"/>
        <end position="266"/>
    </location>
</feature>
<evidence type="ECO:0000256" key="1">
    <source>
        <dbReference type="ARBA" id="ARBA00004141"/>
    </source>
</evidence>
<dbReference type="InterPro" id="IPR052337">
    <property type="entry name" value="SAT4-like"/>
</dbReference>
<keyword evidence="2 7" id="KW-0812">Transmembrane</keyword>
<feature type="region of interest" description="Disordered" evidence="6">
    <location>
        <begin position="306"/>
        <end position="367"/>
    </location>
</feature>
<dbReference type="Proteomes" id="UP000184330">
    <property type="component" value="Unassembled WGS sequence"/>
</dbReference>
<organism evidence="9 10">
    <name type="scientific">Phialocephala subalpina</name>
    <dbReference type="NCBI Taxonomy" id="576137"/>
    <lineage>
        <taxon>Eukaryota</taxon>
        <taxon>Fungi</taxon>
        <taxon>Dikarya</taxon>
        <taxon>Ascomycota</taxon>
        <taxon>Pezizomycotina</taxon>
        <taxon>Leotiomycetes</taxon>
        <taxon>Helotiales</taxon>
        <taxon>Mollisiaceae</taxon>
        <taxon>Phialocephala</taxon>
        <taxon>Phialocephala fortinii species complex</taxon>
    </lineage>
</organism>
<dbReference type="PANTHER" id="PTHR33048">
    <property type="entry name" value="PTH11-LIKE INTEGRAL MEMBRANE PROTEIN (AFU_ORTHOLOGUE AFUA_5G11245)"/>
    <property type="match status" value="1"/>
</dbReference>
<comment type="similarity">
    <text evidence="5">Belongs to the SAT4 family.</text>
</comment>
<feature type="transmembrane region" description="Helical" evidence="7">
    <location>
        <begin position="52"/>
        <end position="71"/>
    </location>
</feature>
<dbReference type="EMBL" id="FJOG01000021">
    <property type="protein sequence ID" value="CZR62746.1"/>
    <property type="molecule type" value="Genomic_DNA"/>
</dbReference>
<accession>A0A1L7XCM4</accession>
<evidence type="ECO:0000259" key="8">
    <source>
        <dbReference type="Pfam" id="PF20684"/>
    </source>
</evidence>
<proteinExistence type="inferred from homology"/>